<evidence type="ECO:0000256" key="1">
    <source>
        <dbReference type="ARBA" id="ARBA00022603"/>
    </source>
</evidence>
<dbReference type="PANTHER" id="PTHR43861">
    <property type="entry name" value="TRANS-ACONITATE 2-METHYLTRANSFERASE-RELATED"/>
    <property type="match status" value="1"/>
</dbReference>
<accession>A0A7K3W8Y4</accession>
<keyword evidence="5" id="KW-1185">Reference proteome</keyword>
<dbReference type="CDD" id="cd02440">
    <property type="entry name" value="AdoMet_MTases"/>
    <property type="match status" value="1"/>
</dbReference>
<dbReference type="PANTHER" id="PTHR43861:SF1">
    <property type="entry name" value="TRANS-ACONITATE 2-METHYLTRANSFERASE"/>
    <property type="match status" value="1"/>
</dbReference>
<organism evidence="4 5">
    <name type="scientific">Geodermatophilus sabuli</name>
    <dbReference type="NCBI Taxonomy" id="1564158"/>
    <lineage>
        <taxon>Bacteria</taxon>
        <taxon>Bacillati</taxon>
        <taxon>Actinomycetota</taxon>
        <taxon>Actinomycetes</taxon>
        <taxon>Geodermatophilales</taxon>
        <taxon>Geodermatophilaceae</taxon>
        <taxon>Geodermatophilus</taxon>
    </lineage>
</organism>
<feature type="domain" description="Methyltransferase" evidence="3">
    <location>
        <begin position="23"/>
        <end position="118"/>
    </location>
</feature>
<dbReference type="GO" id="GO:0008168">
    <property type="term" value="F:methyltransferase activity"/>
    <property type="evidence" value="ECO:0007669"/>
    <property type="project" value="UniProtKB-KW"/>
</dbReference>
<dbReference type="AlphaFoldDB" id="A0A7K3W8Y4"/>
<reference evidence="4 5" key="1">
    <citation type="submission" date="2020-02" db="EMBL/GenBank/DDBJ databases">
        <title>Geodermatophilus sabuli CPCC 205279 I12A-02694.</title>
        <authorList>
            <person name="Jiang Z."/>
        </authorList>
    </citation>
    <scope>NUCLEOTIDE SEQUENCE [LARGE SCALE GENOMIC DNA]</scope>
    <source>
        <strain evidence="4 5">I12A-02694</strain>
    </source>
</reference>
<dbReference type="Gene3D" id="3.40.50.150">
    <property type="entry name" value="Vaccinia Virus protein VP39"/>
    <property type="match status" value="1"/>
</dbReference>
<dbReference type="Proteomes" id="UP000470246">
    <property type="component" value="Unassembled WGS sequence"/>
</dbReference>
<gene>
    <name evidence="4" type="ORF">GCU56_22670</name>
</gene>
<keyword evidence="1 4" id="KW-0489">Methyltransferase</keyword>
<sequence>MAAASNRLSWAAGIVEPRPGERVLEVGCGHGVLVGLLAERAGEVLGVDRSATMVAAATRRNRAALDAGRVRLAAATLREADLGELPFDAVVAVNVRAFWDADADGTWDVVSRVLAPGGRVVVAFSVMGPGADRPVVAAVTRLAGRRGLDVRAVHRGATTPMESVAVELARGDR</sequence>
<dbReference type="EMBL" id="JAAGWF010000033">
    <property type="protein sequence ID" value="NEK60664.1"/>
    <property type="molecule type" value="Genomic_DNA"/>
</dbReference>
<dbReference type="InterPro" id="IPR029063">
    <property type="entry name" value="SAM-dependent_MTases_sf"/>
</dbReference>
<keyword evidence="2 4" id="KW-0808">Transferase</keyword>
<evidence type="ECO:0000313" key="5">
    <source>
        <dbReference type="Proteomes" id="UP000470246"/>
    </source>
</evidence>
<dbReference type="GO" id="GO:0032259">
    <property type="term" value="P:methylation"/>
    <property type="evidence" value="ECO:0007669"/>
    <property type="project" value="UniProtKB-KW"/>
</dbReference>
<name>A0A7K3W8Y4_9ACTN</name>
<dbReference type="RefSeq" id="WP_163484458.1">
    <property type="nucleotide sequence ID" value="NZ_JAAGWF010000033.1"/>
</dbReference>
<dbReference type="SUPFAM" id="SSF53335">
    <property type="entry name" value="S-adenosyl-L-methionine-dependent methyltransferases"/>
    <property type="match status" value="1"/>
</dbReference>
<proteinExistence type="predicted"/>
<evidence type="ECO:0000256" key="2">
    <source>
        <dbReference type="ARBA" id="ARBA00022679"/>
    </source>
</evidence>
<dbReference type="Pfam" id="PF13649">
    <property type="entry name" value="Methyltransf_25"/>
    <property type="match status" value="1"/>
</dbReference>
<comment type="caution">
    <text evidence="4">The sequence shown here is derived from an EMBL/GenBank/DDBJ whole genome shotgun (WGS) entry which is preliminary data.</text>
</comment>
<evidence type="ECO:0000259" key="3">
    <source>
        <dbReference type="Pfam" id="PF13649"/>
    </source>
</evidence>
<dbReference type="InterPro" id="IPR041698">
    <property type="entry name" value="Methyltransf_25"/>
</dbReference>
<evidence type="ECO:0000313" key="4">
    <source>
        <dbReference type="EMBL" id="NEK60664.1"/>
    </source>
</evidence>
<protein>
    <submittedName>
        <fullName evidence="4">Class I SAM-dependent methyltransferase</fullName>
    </submittedName>
</protein>